<dbReference type="InterPro" id="IPR036084">
    <property type="entry name" value="Ser_inhib-like_sf"/>
</dbReference>
<sequence length="189" mass="21019">MTVKRSLVCRPPMRKVVCSPDDPTIKGTECTKTCQNYEFECLTPYCISGCLCPEGMVRHNSRCIYPSRCPCTHAGKEYAPGESVEIDCNTCVCQDRKWQCTNKVCDGTCSAIGVSHYLTFDGMKYNFPGDCQYVMVQDYCNGGTGSFRILVGNVGCGFTGEKCSKKITIYFRNGEIELANEQATIRKPL</sequence>
<evidence type="ECO:0000256" key="2">
    <source>
        <dbReference type="ARBA" id="ARBA00016619"/>
    </source>
</evidence>
<dbReference type="InterPro" id="IPR001846">
    <property type="entry name" value="VWF_type-D"/>
</dbReference>
<keyword evidence="6" id="KW-0094">Blood coagulation</keyword>
<dbReference type="SUPFAM" id="SSF57603">
    <property type="entry name" value="FnI-like domain"/>
    <property type="match status" value="1"/>
</dbReference>
<comment type="subcellular location">
    <subcellularLocation>
        <location evidence="1">Secreted</location>
        <location evidence="1">Extracellular space</location>
    </subcellularLocation>
</comment>
<dbReference type="Pfam" id="PF00094">
    <property type="entry name" value="VWD"/>
    <property type="match status" value="1"/>
</dbReference>
<evidence type="ECO:0000313" key="11">
    <source>
        <dbReference type="EMBL" id="CAI9610430.1"/>
    </source>
</evidence>
<accession>A0ABN9GM71</accession>
<dbReference type="PANTHER" id="PTHR11339">
    <property type="entry name" value="EXTRACELLULAR MATRIX GLYCOPROTEIN RELATED"/>
    <property type="match status" value="1"/>
</dbReference>
<dbReference type="CDD" id="cd19941">
    <property type="entry name" value="TIL"/>
    <property type="match status" value="1"/>
</dbReference>
<feature type="domain" description="VWFD" evidence="10">
    <location>
        <begin position="107"/>
        <end position="189"/>
    </location>
</feature>
<dbReference type="PROSITE" id="PS51233">
    <property type="entry name" value="VWFD"/>
    <property type="match status" value="1"/>
</dbReference>
<evidence type="ECO:0000259" key="10">
    <source>
        <dbReference type="PROSITE" id="PS51233"/>
    </source>
</evidence>
<dbReference type="Proteomes" id="UP001162483">
    <property type="component" value="Unassembled WGS sequence"/>
</dbReference>
<comment type="subunit">
    <text evidence="9">Multimeric. Interacts with F8.</text>
</comment>
<feature type="non-terminal residue" evidence="11">
    <location>
        <position position="189"/>
    </location>
</feature>
<evidence type="ECO:0000256" key="6">
    <source>
        <dbReference type="ARBA" id="ARBA00023084"/>
    </source>
</evidence>
<organism evidence="11 12">
    <name type="scientific">Staurois parvus</name>
    <dbReference type="NCBI Taxonomy" id="386267"/>
    <lineage>
        <taxon>Eukaryota</taxon>
        <taxon>Metazoa</taxon>
        <taxon>Chordata</taxon>
        <taxon>Craniata</taxon>
        <taxon>Vertebrata</taxon>
        <taxon>Euteleostomi</taxon>
        <taxon>Amphibia</taxon>
        <taxon>Batrachia</taxon>
        <taxon>Anura</taxon>
        <taxon>Neobatrachia</taxon>
        <taxon>Ranoidea</taxon>
        <taxon>Ranidae</taxon>
        <taxon>Staurois</taxon>
    </lineage>
</organism>
<evidence type="ECO:0000256" key="9">
    <source>
        <dbReference type="ARBA" id="ARBA00025858"/>
    </source>
</evidence>
<comment type="caution">
    <text evidence="11">The sequence shown here is derived from an EMBL/GenBank/DDBJ whole genome shotgun (WGS) entry which is preliminary data.</text>
</comment>
<evidence type="ECO:0000256" key="1">
    <source>
        <dbReference type="ARBA" id="ARBA00004239"/>
    </source>
</evidence>
<dbReference type="InterPro" id="IPR050780">
    <property type="entry name" value="Mucin_vWF_Thrombospondin_sf"/>
</dbReference>
<keyword evidence="3" id="KW-0964">Secreted</keyword>
<dbReference type="SUPFAM" id="SSF57567">
    <property type="entry name" value="Serine protease inhibitors"/>
    <property type="match status" value="1"/>
</dbReference>
<dbReference type="InterPro" id="IPR001007">
    <property type="entry name" value="VWF_dom"/>
</dbReference>
<keyword evidence="7" id="KW-1015">Disulfide bond</keyword>
<gene>
    <name evidence="11" type="ORF">SPARVUS_LOCUS14411509</name>
</gene>
<keyword evidence="8" id="KW-0325">Glycoprotein</keyword>
<keyword evidence="5" id="KW-0356">Hemostasis</keyword>
<dbReference type="Pfam" id="PF23244">
    <property type="entry name" value="VWF"/>
    <property type="match status" value="1"/>
</dbReference>
<name>A0ABN9GM71_9NEOB</name>
<evidence type="ECO:0000256" key="5">
    <source>
        <dbReference type="ARBA" id="ARBA00022696"/>
    </source>
</evidence>
<dbReference type="Gene3D" id="2.10.25.10">
    <property type="entry name" value="Laminin"/>
    <property type="match status" value="1"/>
</dbReference>
<reference evidence="11" key="1">
    <citation type="submission" date="2023-05" db="EMBL/GenBank/DDBJ databases">
        <authorList>
            <person name="Stuckert A."/>
        </authorList>
    </citation>
    <scope>NUCLEOTIDE SEQUENCE</scope>
</reference>
<proteinExistence type="predicted"/>
<evidence type="ECO:0000256" key="8">
    <source>
        <dbReference type="ARBA" id="ARBA00023180"/>
    </source>
</evidence>
<keyword evidence="4" id="KW-0165">Cleavage on pair of basic residues</keyword>
<dbReference type="EMBL" id="CATNWA010018946">
    <property type="protein sequence ID" value="CAI9610430.1"/>
    <property type="molecule type" value="Genomic_DNA"/>
</dbReference>
<evidence type="ECO:0000256" key="4">
    <source>
        <dbReference type="ARBA" id="ARBA00022685"/>
    </source>
</evidence>
<keyword evidence="12" id="KW-1185">Reference proteome</keyword>
<evidence type="ECO:0000313" key="12">
    <source>
        <dbReference type="Proteomes" id="UP001162483"/>
    </source>
</evidence>
<evidence type="ECO:0000256" key="7">
    <source>
        <dbReference type="ARBA" id="ARBA00023157"/>
    </source>
</evidence>
<dbReference type="SMART" id="SM00215">
    <property type="entry name" value="VWC_out"/>
    <property type="match status" value="1"/>
</dbReference>
<protein>
    <recommendedName>
        <fullName evidence="2">von Willebrand factor</fullName>
    </recommendedName>
</protein>
<dbReference type="PANTHER" id="PTHR11339:SF361">
    <property type="entry name" value="VON WILLEBRAND FACTOR"/>
    <property type="match status" value="1"/>
</dbReference>
<evidence type="ECO:0000256" key="3">
    <source>
        <dbReference type="ARBA" id="ARBA00022525"/>
    </source>
</evidence>